<name>A0A385SKK1_9BACT</name>
<evidence type="ECO:0000313" key="6">
    <source>
        <dbReference type="EMBL" id="AYB31006.1"/>
    </source>
</evidence>
<reference evidence="7" key="1">
    <citation type="submission" date="2018-09" db="EMBL/GenBank/DDBJ databases">
        <title>Chryseolinea sp. KIS68-18 isolated from soil.</title>
        <authorList>
            <person name="Weon H.-Y."/>
            <person name="Kwon S.-W."/>
            <person name="Lee S.A."/>
        </authorList>
    </citation>
    <scope>NUCLEOTIDE SEQUENCE [LARGE SCALE GENOMIC DNA]</scope>
    <source>
        <strain evidence="7">KIS68-18</strain>
    </source>
</reference>
<dbReference type="Proteomes" id="UP000266183">
    <property type="component" value="Chromosome"/>
</dbReference>
<feature type="transmembrane region" description="Helical" evidence="4">
    <location>
        <begin position="180"/>
        <end position="201"/>
    </location>
</feature>
<evidence type="ECO:0000256" key="3">
    <source>
        <dbReference type="ARBA" id="ARBA00023163"/>
    </source>
</evidence>
<keyword evidence="2" id="KW-0238">DNA-binding</keyword>
<feature type="transmembrane region" description="Helical" evidence="4">
    <location>
        <begin position="44"/>
        <end position="66"/>
    </location>
</feature>
<feature type="transmembrane region" description="Helical" evidence="4">
    <location>
        <begin position="104"/>
        <end position="123"/>
    </location>
</feature>
<dbReference type="Gene3D" id="1.10.10.60">
    <property type="entry name" value="Homeodomain-like"/>
    <property type="match status" value="2"/>
</dbReference>
<feature type="transmembrane region" description="Helical" evidence="4">
    <location>
        <begin position="72"/>
        <end position="92"/>
    </location>
</feature>
<evidence type="ECO:0000313" key="7">
    <source>
        <dbReference type="Proteomes" id="UP000266183"/>
    </source>
</evidence>
<evidence type="ECO:0000256" key="2">
    <source>
        <dbReference type="ARBA" id="ARBA00023125"/>
    </source>
</evidence>
<dbReference type="GO" id="GO:0043565">
    <property type="term" value="F:sequence-specific DNA binding"/>
    <property type="evidence" value="ECO:0007669"/>
    <property type="project" value="InterPro"/>
</dbReference>
<keyword evidence="4" id="KW-0472">Membrane</keyword>
<sequence length="407" mass="47107">MKELPEIALNFWNFLFVGLSSIGLFFSVKLIIVPRLNNRASKALGLYLLLQSLGLMESCLYWTNYVYRVPEFYASTFLFALLYGPLLVIYFDAVFENPKPLIRYSFHFLPFLIMLGLKMPYYLSSPEVKILHPDQAPLSYSINDLIDYAEIINITHLSIYGYVLFRKIRAHSGIGYMRPWANWILAFYILFIALTILYWSIVVAQQSTLLADYFISLSACGAIVLLAWFGDRYEKMKEGEPIMDSLWPRLKDQPQQNSQSLSPVLHAIETLSNEAEDIKYKNSGLPDSLAKKLAADLGVLMSREQLYKENDLKLETLAEKLKSNRHFVSQVINQYYKTNFFDFINANRIDEAKRLLVSDDHELNIIEIAYAVGYNNKVTFNTVFKRFTGVTPSEYRKQNHPEFKTDD</sequence>
<gene>
    <name evidence="6" type="ORF">D4L85_10635</name>
</gene>
<dbReference type="SUPFAM" id="SSF46689">
    <property type="entry name" value="Homeodomain-like"/>
    <property type="match status" value="1"/>
</dbReference>
<dbReference type="AlphaFoldDB" id="A0A385SKK1"/>
<dbReference type="PRINTS" id="PR00032">
    <property type="entry name" value="HTHARAC"/>
</dbReference>
<dbReference type="InterPro" id="IPR009057">
    <property type="entry name" value="Homeodomain-like_sf"/>
</dbReference>
<keyword evidence="4" id="KW-0812">Transmembrane</keyword>
<keyword evidence="7" id="KW-1185">Reference proteome</keyword>
<dbReference type="GO" id="GO:0003700">
    <property type="term" value="F:DNA-binding transcription factor activity"/>
    <property type="evidence" value="ECO:0007669"/>
    <property type="project" value="InterPro"/>
</dbReference>
<dbReference type="InterPro" id="IPR020449">
    <property type="entry name" value="Tscrpt_reg_AraC-type_HTH"/>
</dbReference>
<protein>
    <submittedName>
        <fullName evidence="6">AraC family transcriptional regulator</fullName>
    </submittedName>
</protein>
<evidence type="ECO:0000259" key="5">
    <source>
        <dbReference type="PROSITE" id="PS01124"/>
    </source>
</evidence>
<proteinExistence type="predicted"/>
<feature type="transmembrane region" description="Helical" evidence="4">
    <location>
        <begin position="12"/>
        <end position="32"/>
    </location>
</feature>
<feature type="transmembrane region" description="Helical" evidence="4">
    <location>
        <begin position="213"/>
        <end position="230"/>
    </location>
</feature>
<dbReference type="PROSITE" id="PS00041">
    <property type="entry name" value="HTH_ARAC_FAMILY_1"/>
    <property type="match status" value="1"/>
</dbReference>
<keyword evidence="3" id="KW-0804">Transcription</keyword>
<dbReference type="InterPro" id="IPR018060">
    <property type="entry name" value="HTH_AraC"/>
</dbReference>
<dbReference type="PANTHER" id="PTHR43280:SF29">
    <property type="entry name" value="ARAC-FAMILY TRANSCRIPTIONAL REGULATOR"/>
    <property type="match status" value="1"/>
</dbReference>
<dbReference type="Pfam" id="PF12833">
    <property type="entry name" value="HTH_18"/>
    <property type="match status" value="1"/>
</dbReference>
<dbReference type="PROSITE" id="PS01124">
    <property type="entry name" value="HTH_ARAC_FAMILY_2"/>
    <property type="match status" value="1"/>
</dbReference>
<dbReference type="PANTHER" id="PTHR43280">
    <property type="entry name" value="ARAC-FAMILY TRANSCRIPTIONAL REGULATOR"/>
    <property type="match status" value="1"/>
</dbReference>
<feature type="domain" description="HTH araC/xylS-type" evidence="5">
    <location>
        <begin position="296"/>
        <end position="398"/>
    </location>
</feature>
<dbReference type="SMART" id="SM00342">
    <property type="entry name" value="HTH_ARAC"/>
    <property type="match status" value="1"/>
</dbReference>
<keyword evidence="1" id="KW-0805">Transcription regulation</keyword>
<organism evidence="6 7">
    <name type="scientific">Chryseolinea soli</name>
    <dbReference type="NCBI Taxonomy" id="2321403"/>
    <lineage>
        <taxon>Bacteria</taxon>
        <taxon>Pseudomonadati</taxon>
        <taxon>Bacteroidota</taxon>
        <taxon>Cytophagia</taxon>
        <taxon>Cytophagales</taxon>
        <taxon>Fulvivirgaceae</taxon>
        <taxon>Chryseolinea</taxon>
    </lineage>
</organism>
<accession>A0A385SKK1</accession>
<evidence type="ECO:0000256" key="1">
    <source>
        <dbReference type="ARBA" id="ARBA00023015"/>
    </source>
</evidence>
<dbReference type="InterPro" id="IPR018062">
    <property type="entry name" value="HTH_AraC-typ_CS"/>
</dbReference>
<keyword evidence="4" id="KW-1133">Transmembrane helix</keyword>
<evidence type="ECO:0000256" key="4">
    <source>
        <dbReference type="SAM" id="Phobius"/>
    </source>
</evidence>
<dbReference type="KEGG" id="chk:D4L85_10635"/>
<feature type="transmembrane region" description="Helical" evidence="4">
    <location>
        <begin position="148"/>
        <end position="168"/>
    </location>
</feature>
<dbReference type="EMBL" id="CP032382">
    <property type="protein sequence ID" value="AYB31006.1"/>
    <property type="molecule type" value="Genomic_DNA"/>
</dbReference>